<dbReference type="AlphaFoldDB" id="A0AAE0B6B4"/>
<gene>
    <name evidence="1" type="ORF">Dsin_002254</name>
</gene>
<evidence type="ECO:0000313" key="1">
    <source>
        <dbReference type="EMBL" id="KAK3230373.1"/>
    </source>
</evidence>
<comment type="caution">
    <text evidence="1">The sequence shown here is derived from an EMBL/GenBank/DDBJ whole genome shotgun (WGS) entry which is preliminary data.</text>
</comment>
<reference evidence="1" key="1">
    <citation type="journal article" date="2023" name="Plant J.">
        <title>Genome sequences and population genomics provide insights into the demographic history, inbreeding, and mutation load of two 'living fossil' tree species of Dipteronia.</title>
        <authorList>
            <person name="Feng Y."/>
            <person name="Comes H.P."/>
            <person name="Chen J."/>
            <person name="Zhu S."/>
            <person name="Lu R."/>
            <person name="Zhang X."/>
            <person name="Li P."/>
            <person name="Qiu J."/>
            <person name="Olsen K.M."/>
            <person name="Qiu Y."/>
        </authorList>
    </citation>
    <scope>NUCLEOTIDE SEQUENCE</scope>
    <source>
        <strain evidence="1">NBL</strain>
    </source>
</reference>
<organism evidence="1 2">
    <name type="scientific">Dipteronia sinensis</name>
    <dbReference type="NCBI Taxonomy" id="43782"/>
    <lineage>
        <taxon>Eukaryota</taxon>
        <taxon>Viridiplantae</taxon>
        <taxon>Streptophyta</taxon>
        <taxon>Embryophyta</taxon>
        <taxon>Tracheophyta</taxon>
        <taxon>Spermatophyta</taxon>
        <taxon>Magnoliopsida</taxon>
        <taxon>eudicotyledons</taxon>
        <taxon>Gunneridae</taxon>
        <taxon>Pentapetalae</taxon>
        <taxon>rosids</taxon>
        <taxon>malvids</taxon>
        <taxon>Sapindales</taxon>
        <taxon>Sapindaceae</taxon>
        <taxon>Hippocastanoideae</taxon>
        <taxon>Acereae</taxon>
        <taxon>Dipteronia</taxon>
    </lineage>
</organism>
<dbReference type="Proteomes" id="UP001281410">
    <property type="component" value="Unassembled WGS sequence"/>
</dbReference>
<evidence type="ECO:0000313" key="2">
    <source>
        <dbReference type="Proteomes" id="UP001281410"/>
    </source>
</evidence>
<proteinExistence type="predicted"/>
<protein>
    <submittedName>
        <fullName evidence="1">Uncharacterized protein</fullName>
    </submittedName>
</protein>
<accession>A0AAE0B6B4</accession>
<keyword evidence="2" id="KW-1185">Reference proteome</keyword>
<name>A0AAE0B6B4_9ROSI</name>
<sequence>MQSLIRCKGRDQSQYFPLSDAQVYEWFRSSGRSLSALPHSTATMELELFTSSSQSFVQLLMEGGKLKFYRGRMWLLYAAA</sequence>
<dbReference type="EMBL" id="JANJYJ010000001">
    <property type="protein sequence ID" value="KAK3230373.1"/>
    <property type="molecule type" value="Genomic_DNA"/>
</dbReference>